<protein>
    <submittedName>
        <fullName evidence="2">Efflux RND transporter permease subunit</fullName>
    </submittedName>
</protein>
<comment type="caution">
    <text evidence="2">The sequence shown here is derived from an EMBL/GenBank/DDBJ whole genome shotgun (WGS) entry which is preliminary data.</text>
</comment>
<dbReference type="Gene3D" id="3.30.2090.10">
    <property type="entry name" value="Multidrug efflux transporter AcrB TolC docking domain, DN and DC subdomains"/>
    <property type="match status" value="2"/>
</dbReference>
<dbReference type="InterPro" id="IPR001036">
    <property type="entry name" value="Acrflvin-R"/>
</dbReference>
<evidence type="ECO:0000256" key="1">
    <source>
        <dbReference type="SAM" id="Phobius"/>
    </source>
</evidence>
<feature type="transmembrane region" description="Helical" evidence="1">
    <location>
        <begin position="353"/>
        <end position="375"/>
    </location>
</feature>
<dbReference type="Gene3D" id="3.30.70.1320">
    <property type="entry name" value="Multidrug efflux transporter AcrB pore domain like"/>
    <property type="match status" value="1"/>
</dbReference>
<feature type="transmembrane region" description="Helical" evidence="1">
    <location>
        <begin position="519"/>
        <end position="541"/>
    </location>
</feature>
<gene>
    <name evidence="2" type="ORF">JF539_01970</name>
</gene>
<name>A0A939EBY9_9HYPH</name>
<feature type="transmembrane region" description="Helical" evidence="1">
    <location>
        <begin position="12"/>
        <end position="32"/>
    </location>
</feature>
<dbReference type="Gene3D" id="1.20.1640.10">
    <property type="entry name" value="Multidrug efflux transporter AcrB transmembrane domain"/>
    <property type="match status" value="2"/>
</dbReference>
<feature type="transmembrane region" description="Helical" evidence="1">
    <location>
        <begin position="424"/>
        <end position="445"/>
    </location>
</feature>
<dbReference type="SUPFAM" id="SSF82693">
    <property type="entry name" value="Multidrug efflux transporter AcrB pore domain, PN1, PN2, PC1 and PC2 subdomains"/>
    <property type="match status" value="2"/>
</dbReference>
<proteinExistence type="predicted"/>
<dbReference type="Gene3D" id="3.30.70.1430">
    <property type="entry name" value="Multidrug efflux transporter AcrB pore domain"/>
    <property type="match status" value="2"/>
</dbReference>
<dbReference type="EMBL" id="JAEKJZ010000001">
    <property type="protein sequence ID" value="MBN9669085.1"/>
    <property type="molecule type" value="Genomic_DNA"/>
</dbReference>
<feature type="transmembrane region" description="Helical" evidence="1">
    <location>
        <begin position="959"/>
        <end position="980"/>
    </location>
</feature>
<evidence type="ECO:0000313" key="3">
    <source>
        <dbReference type="Proteomes" id="UP000664096"/>
    </source>
</evidence>
<dbReference type="PRINTS" id="PR00702">
    <property type="entry name" value="ACRIFLAVINRP"/>
</dbReference>
<feature type="transmembrane region" description="Helical" evidence="1">
    <location>
        <begin position="452"/>
        <end position="475"/>
    </location>
</feature>
<dbReference type="GO" id="GO:0042910">
    <property type="term" value="F:xenobiotic transmembrane transporter activity"/>
    <property type="evidence" value="ECO:0007669"/>
    <property type="project" value="TreeGrafter"/>
</dbReference>
<feature type="transmembrane region" description="Helical" evidence="1">
    <location>
        <begin position="918"/>
        <end position="939"/>
    </location>
</feature>
<sequence length="1042" mass="111860">MIRYFARHETAANLLMAGLILLGLLNLPNLLLETFPQIPIKEIKITLAYPGATSSDVERTVCRRVEDALDGVEDIDELRCDARESVAIATVRIVEGGDIDQLMLDVDREINAISDFPDSVEDPSIEKSGRLTRAVSVVITGIEDKPQLKNYAEEVKSRMLRFGGIPQVTISGFSDRQFRIEVQDAAARQIGLTLSEIADTLSRQNINIPSGEITAEGGSILLRFADERLAADAYSSVVVASSPQGGQITLSDIATVTDLFEDEEVETRLNGKLAAVLDVSKTRSDDLIEVVGRVAAFVTEEQARAAPSVTLTVINDGSIILRDRLQMLVKNSLQGLALVVAAMWIFFGGRQAFWIGMGLPVSFLGALAIMSLIGLSINMLSMVALLIVIGIMMDDAIVISENIATKRQQGLKPLEAAVQGTLQVAPGVVSSFLTTAAIFGALAFIKGDLGDVLRVIPVVMLLVLAISLIEAFLILPNHLSHGGAADKPNPVTRRAEDGLSWVREHVIGPCASWSVRNRYFTVGICVMLFLFTLSLLVSGLVKFQAFPNAEGDQIEARIELPASAGLNDTRAVVAKTIAALERVDQDLSARSPGGVSLLKDVLVRFNENSDAGTSGAHLATVNVDLLEGTVRGSGNQEILTAWRAELPPTLDVRQIVITESSLGPAGRAIELRLSHRDPDVLDRASEDLQTWLKAYRGVYNVSDDLALGKPELSLSLKDGAGAVGLDAKAIADQLRGAYNGITADEVQVGSENFEVDVRLAGADRNSLGDLELFTIETPSGHRVPLGSVANIVSDRSFTRINRVDRLPTVTVTGDVQLGVANANEVVTDTESRFLPDLAETYPGLQTSTEGQNAKGAETQASMMVSLGTGLIFVFILLSFQFRSFTEPVVVMVLIPFALIGAVWGHYLMGLDFTLPSTLGFISLAGVVVNDSILLVQFIKNEHAPDMENVADIAPLGAKARFRAILLTSVTTVSGMLPLLFETSTQAQVLIPLVTSISFGLFGTTLMIVFVVPAFYTVLDDFGLTSLAAERRSHRKAAAAPAE</sequence>
<dbReference type="RefSeq" id="WP_207138675.1">
    <property type="nucleotide sequence ID" value="NZ_JAEKJZ010000001.1"/>
</dbReference>
<organism evidence="2 3">
    <name type="scientific">Roseibium aggregatum</name>
    <dbReference type="NCBI Taxonomy" id="187304"/>
    <lineage>
        <taxon>Bacteria</taxon>
        <taxon>Pseudomonadati</taxon>
        <taxon>Pseudomonadota</taxon>
        <taxon>Alphaproteobacteria</taxon>
        <taxon>Hyphomicrobiales</taxon>
        <taxon>Stappiaceae</taxon>
        <taxon>Roseibium</taxon>
    </lineage>
</organism>
<accession>A0A939EBY9</accession>
<dbReference type="InterPro" id="IPR027463">
    <property type="entry name" value="AcrB_DN_DC_subdom"/>
</dbReference>
<feature type="transmembrane region" description="Helical" evidence="1">
    <location>
        <begin position="860"/>
        <end position="881"/>
    </location>
</feature>
<keyword evidence="1" id="KW-0812">Transmembrane</keyword>
<dbReference type="GO" id="GO:0005886">
    <property type="term" value="C:plasma membrane"/>
    <property type="evidence" value="ECO:0007669"/>
    <property type="project" value="TreeGrafter"/>
</dbReference>
<feature type="transmembrane region" description="Helical" evidence="1">
    <location>
        <begin position="328"/>
        <end position="347"/>
    </location>
</feature>
<dbReference type="Proteomes" id="UP000664096">
    <property type="component" value="Unassembled WGS sequence"/>
</dbReference>
<dbReference type="PANTHER" id="PTHR32063:SF33">
    <property type="entry name" value="RND SUPERFAMILY EFFLUX PUMP PERMEASE COMPONENT"/>
    <property type="match status" value="1"/>
</dbReference>
<evidence type="ECO:0000313" key="2">
    <source>
        <dbReference type="EMBL" id="MBN9669085.1"/>
    </source>
</evidence>
<dbReference type="PANTHER" id="PTHR32063">
    <property type="match status" value="1"/>
</dbReference>
<feature type="transmembrane region" description="Helical" evidence="1">
    <location>
        <begin position="992"/>
        <end position="1015"/>
    </location>
</feature>
<dbReference type="SUPFAM" id="SSF82866">
    <property type="entry name" value="Multidrug efflux transporter AcrB transmembrane domain"/>
    <property type="match status" value="2"/>
</dbReference>
<keyword evidence="1" id="KW-0472">Membrane</keyword>
<dbReference type="Pfam" id="PF00873">
    <property type="entry name" value="ACR_tran"/>
    <property type="match status" value="1"/>
</dbReference>
<feature type="transmembrane region" description="Helical" evidence="1">
    <location>
        <begin position="887"/>
        <end position="906"/>
    </location>
</feature>
<reference evidence="2" key="1">
    <citation type="submission" date="2020-12" db="EMBL/GenBank/DDBJ databases">
        <title>Oil enriched cultivation method for isolating marine PHA-producing bacteria.</title>
        <authorList>
            <person name="Zheng W."/>
            <person name="Yu S."/>
            <person name="Huang Y."/>
        </authorList>
    </citation>
    <scope>NUCLEOTIDE SEQUENCE</scope>
    <source>
        <strain evidence="2">SY-2-12</strain>
    </source>
</reference>
<feature type="transmembrane region" description="Helical" evidence="1">
    <location>
        <begin position="382"/>
        <end position="404"/>
    </location>
</feature>
<keyword evidence="1" id="KW-1133">Transmembrane helix</keyword>
<dbReference type="Gene3D" id="3.30.70.1440">
    <property type="entry name" value="Multidrug efflux transporter AcrB pore domain"/>
    <property type="match status" value="1"/>
</dbReference>
<dbReference type="SUPFAM" id="SSF82714">
    <property type="entry name" value="Multidrug efflux transporter AcrB TolC docking domain, DN and DC subdomains"/>
    <property type="match status" value="2"/>
</dbReference>
<dbReference type="AlphaFoldDB" id="A0A939EBY9"/>